<name>A0A645E5K8_9ZZZZ</name>
<dbReference type="AlphaFoldDB" id="A0A645E5K8"/>
<accession>A0A645E5K8</accession>
<evidence type="ECO:0000313" key="2">
    <source>
        <dbReference type="EMBL" id="MPM96796.1"/>
    </source>
</evidence>
<comment type="caution">
    <text evidence="2">The sequence shown here is derived from an EMBL/GenBank/DDBJ whole genome shotgun (WGS) entry which is preliminary data.</text>
</comment>
<dbReference type="EMBL" id="VSSQ01043139">
    <property type="protein sequence ID" value="MPM96796.1"/>
    <property type="molecule type" value="Genomic_DNA"/>
</dbReference>
<reference evidence="2" key="1">
    <citation type="submission" date="2019-08" db="EMBL/GenBank/DDBJ databases">
        <authorList>
            <person name="Kucharzyk K."/>
            <person name="Murdoch R.W."/>
            <person name="Higgins S."/>
            <person name="Loffler F."/>
        </authorList>
    </citation>
    <scope>NUCLEOTIDE SEQUENCE</scope>
</reference>
<proteinExistence type="predicted"/>
<sequence>MANYFPLKSKGCPHLSGKSSIPSRTSSTVKSTMFVDILRNCSFTCTTSRKKRDFSSSRISSPAKLNRSKFGSTTNMVRRFFHAQNAFMRPSSREKKQASRPAMIFPYAKAAGCNTSAVRTMIAQMPTSTTGSLKILSHRSKH</sequence>
<protein>
    <submittedName>
        <fullName evidence="2">Uncharacterized protein</fullName>
    </submittedName>
</protein>
<feature type="region of interest" description="Disordered" evidence="1">
    <location>
        <begin position="1"/>
        <end position="25"/>
    </location>
</feature>
<organism evidence="2">
    <name type="scientific">bioreactor metagenome</name>
    <dbReference type="NCBI Taxonomy" id="1076179"/>
    <lineage>
        <taxon>unclassified sequences</taxon>
        <taxon>metagenomes</taxon>
        <taxon>ecological metagenomes</taxon>
    </lineage>
</organism>
<gene>
    <name evidence="2" type="ORF">SDC9_143961</name>
</gene>
<evidence type="ECO:0000256" key="1">
    <source>
        <dbReference type="SAM" id="MobiDB-lite"/>
    </source>
</evidence>